<accession>A0A5C6E6Q0</accession>
<comment type="caution">
    <text evidence="2">The sequence shown here is derived from an EMBL/GenBank/DDBJ whole genome shotgun (WGS) entry which is preliminary data.</text>
</comment>
<dbReference type="Proteomes" id="UP000315471">
    <property type="component" value="Unassembled WGS sequence"/>
</dbReference>
<sequence length="77" mass="9022">MAGEIERYHRTTKCDWIRLTGICNIDDARRAVTEYVTPYAKLAGKEKKVITERDRKLAADREERRRKRSELSQQAVA</sequence>
<protein>
    <submittedName>
        <fullName evidence="2">Uncharacterized protein</fullName>
    </submittedName>
</protein>
<keyword evidence="3" id="KW-1185">Reference proteome</keyword>
<proteinExistence type="predicted"/>
<organism evidence="2 3">
    <name type="scientific">Novipirellula aureliae</name>
    <dbReference type="NCBI Taxonomy" id="2527966"/>
    <lineage>
        <taxon>Bacteria</taxon>
        <taxon>Pseudomonadati</taxon>
        <taxon>Planctomycetota</taxon>
        <taxon>Planctomycetia</taxon>
        <taxon>Pirellulales</taxon>
        <taxon>Pirellulaceae</taxon>
        <taxon>Novipirellula</taxon>
    </lineage>
</organism>
<reference evidence="2 3" key="1">
    <citation type="submission" date="2019-02" db="EMBL/GenBank/DDBJ databases">
        <title>Deep-cultivation of Planctomycetes and their phenomic and genomic characterization uncovers novel biology.</title>
        <authorList>
            <person name="Wiegand S."/>
            <person name="Jogler M."/>
            <person name="Boedeker C."/>
            <person name="Pinto D."/>
            <person name="Vollmers J."/>
            <person name="Rivas-Marin E."/>
            <person name="Kohn T."/>
            <person name="Peeters S.H."/>
            <person name="Heuer A."/>
            <person name="Rast P."/>
            <person name="Oberbeckmann S."/>
            <person name="Bunk B."/>
            <person name="Jeske O."/>
            <person name="Meyerdierks A."/>
            <person name="Storesund J.E."/>
            <person name="Kallscheuer N."/>
            <person name="Luecker S."/>
            <person name="Lage O.M."/>
            <person name="Pohl T."/>
            <person name="Merkel B.J."/>
            <person name="Hornburger P."/>
            <person name="Mueller R.-W."/>
            <person name="Bruemmer F."/>
            <person name="Labrenz M."/>
            <person name="Spormann A.M."/>
            <person name="Op Den Camp H."/>
            <person name="Overmann J."/>
            <person name="Amann R."/>
            <person name="Jetten M.S.M."/>
            <person name="Mascher T."/>
            <person name="Medema M.H."/>
            <person name="Devos D.P."/>
            <person name="Kaster A.-K."/>
            <person name="Ovreas L."/>
            <person name="Rohde M."/>
            <person name="Galperin M.Y."/>
            <person name="Jogler C."/>
        </authorList>
    </citation>
    <scope>NUCLEOTIDE SEQUENCE [LARGE SCALE GENOMIC DNA]</scope>
    <source>
        <strain evidence="2 3">Q31b</strain>
    </source>
</reference>
<feature type="compositionally biased region" description="Basic and acidic residues" evidence="1">
    <location>
        <begin position="51"/>
        <end position="63"/>
    </location>
</feature>
<gene>
    <name evidence="2" type="ORF">Q31b_21740</name>
</gene>
<feature type="region of interest" description="Disordered" evidence="1">
    <location>
        <begin position="51"/>
        <end position="77"/>
    </location>
</feature>
<evidence type="ECO:0000256" key="1">
    <source>
        <dbReference type="SAM" id="MobiDB-lite"/>
    </source>
</evidence>
<evidence type="ECO:0000313" key="2">
    <source>
        <dbReference type="EMBL" id="TWU43136.1"/>
    </source>
</evidence>
<dbReference type="AlphaFoldDB" id="A0A5C6E6Q0"/>
<dbReference type="RefSeq" id="WP_146599615.1">
    <property type="nucleotide sequence ID" value="NZ_SJPY01000003.1"/>
</dbReference>
<name>A0A5C6E6Q0_9BACT</name>
<dbReference type="OrthoDB" id="285898at2"/>
<evidence type="ECO:0000313" key="3">
    <source>
        <dbReference type="Proteomes" id="UP000315471"/>
    </source>
</evidence>
<dbReference type="EMBL" id="SJPY01000003">
    <property type="protein sequence ID" value="TWU43136.1"/>
    <property type="molecule type" value="Genomic_DNA"/>
</dbReference>